<dbReference type="STRING" id="104663.SAMN04488121_109308"/>
<sequence>MDQSQLIANIKEDLVRKKYCLPYSDFKPAWKFAFYNPATKDDQGAVVVHQPPVDQITTTFVALCLVSILLGLSSGNYAYLLTALLLLATTVCYRIFFYKPLFISISATGISFGGRIYRWEDFIGAYMTVTVKGKSSTLAGLVLIQQDGGYMYLDLSTMRQFNRIGTAIRDFQPPGWKIQH</sequence>
<organism evidence="1 2">
    <name type="scientific">Chitinophaga filiformis</name>
    <name type="common">Myxococcus filiformis</name>
    <name type="synonym">Flexibacter filiformis</name>
    <dbReference type="NCBI Taxonomy" id="104663"/>
    <lineage>
        <taxon>Bacteria</taxon>
        <taxon>Pseudomonadati</taxon>
        <taxon>Bacteroidota</taxon>
        <taxon>Chitinophagia</taxon>
        <taxon>Chitinophagales</taxon>
        <taxon>Chitinophagaceae</taxon>
        <taxon>Chitinophaga</taxon>
    </lineage>
</organism>
<dbReference type="EMBL" id="FNBN01000009">
    <property type="protein sequence ID" value="SDH21744.1"/>
    <property type="molecule type" value="Genomic_DNA"/>
</dbReference>
<dbReference type="AlphaFoldDB" id="A0A1G8ALB4"/>
<dbReference type="Proteomes" id="UP000199045">
    <property type="component" value="Unassembled WGS sequence"/>
</dbReference>
<dbReference type="RefSeq" id="WP_089837217.1">
    <property type="nucleotide sequence ID" value="NZ_FNBN01000009.1"/>
</dbReference>
<protein>
    <submittedName>
        <fullName evidence="1">Uncharacterized protein</fullName>
    </submittedName>
</protein>
<accession>A0A1G8ALB4</accession>
<name>A0A1G8ALB4_CHIFI</name>
<dbReference type="OrthoDB" id="673062at2"/>
<evidence type="ECO:0000313" key="1">
    <source>
        <dbReference type="EMBL" id="SDH21744.1"/>
    </source>
</evidence>
<reference evidence="1 2" key="1">
    <citation type="submission" date="2016-10" db="EMBL/GenBank/DDBJ databases">
        <authorList>
            <person name="de Groot N.N."/>
        </authorList>
    </citation>
    <scope>NUCLEOTIDE SEQUENCE [LARGE SCALE GENOMIC DNA]</scope>
    <source>
        <strain evidence="1 2">DSM 527</strain>
    </source>
</reference>
<proteinExistence type="predicted"/>
<evidence type="ECO:0000313" key="2">
    <source>
        <dbReference type="Proteomes" id="UP000199045"/>
    </source>
</evidence>
<gene>
    <name evidence="1" type="ORF">SAMN04488121_109308</name>
</gene>